<dbReference type="Proteomes" id="UP000323597">
    <property type="component" value="Chromosome A06"/>
</dbReference>
<gene>
    <name evidence="1" type="ORF">E1A91_A06G019100v1</name>
</gene>
<evidence type="ECO:0000313" key="1">
    <source>
        <dbReference type="EMBL" id="TYJ28711.1"/>
    </source>
</evidence>
<organism evidence="1 2">
    <name type="scientific">Gossypium mustelinum</name>
    <name type="common">Cotton</name>
    <name type="synonym">Gossypium caicoense</name>
    <dbReference type="NCBI Taxonomy" id="34275"/>
    <lineage>
        <taxon>Eukaryota</taxon>
        <taxon>Viridiplantae</taxon>
        <taxon>Streptophyta</taxon>
        <taxon>Embryophyta</taxon>
        <taxon>Tracheophyta</taxon>
        <taxon>Spermatophyta</taxon>
        <taxon>Magnoliopsida</taxon>
        <taxon>eudicotyledons</taxon>
        <taxon>Gunneridae</taxon>
        <taxon>Pentapetalae</taxon>
        <taxon>rosids</taxon>
        <taxon>malvids</taxon>
        <taxon>Malvales</taxon>
        <taxon>Malvaceae</taxon>
        <taxon>Malvoideae</taxon>
        <taxon>Gossypium</taxon>
    </lineage>
</organism>
<sequence>MPYPCLTTYLTSSSSSSKLMVPSPLPSAWCKDRRTRQLGFRDPSSRKTFINSSLLRQPSPLTSCFLKTAFNCSSLRLRFMDFGT</sequence>
<dbReference type="AlphaFoldDB" id="A0A5D2YUA6"/>
<accession>A0A5D2YUA6</accession>
<protein>
    <submittedName>
        <fullName evidence="1">Uncharacterized protein</fullName>
    </submittedName>
</protein>
<proteinExistence type="predicted"/>
<reference evidence="1 2" key="1">
    <citation type="submission" date="2019-07" db="EMBL/GenBank/DDBJ databases">
        <title>WGS assembly of Gossypium mustelinum.</title>
        <authorList>
            <person name="Chen Z.J."/>
            <person name="Sreedasyam A."/>
            <person name="Ando A."/>
            <person name="Song Q."/>
            <person name="De L."/>
            <person name="Hulse-Kemp A."/>
            <person name="Ding M."/>
            <person name="Ye W."/>
            <person name="Kirkbride R."/>
            <person name="Jenkins J."/>
            <person name="Plott C."/>
            <person name="Lovell J."/>
            <person name="Lin Y.-M."/>
            <person name="Vaughn R."/>
            <person name="Liu B."/>
            <person name="Li W."/>
            <person name="Simpson S."/>
            <person name="Scheffler B."/>
            <person name="Saski C."/>
            <person name="Grover C."/>
            <person name="Hu G."/>
            <person name="Conover J."/>
            <person name="Carlson J."/>
            <person name="Shu S."/>
            <person name="Boston L."/>
            <person name="Williams M."/>
            <person name="Peterson D."/>
            <person name="Mcgee K."/>
            <person name="Jones D."/>
            <person name="Wendel J."/>
            <person name="Stelly D."/>
            <person name="Grimwood J."/>
            <person name="Schmutz J."/>
        </authorList>
    </citation>
    <scope>NUCLEOTIDE SEQUENCE [LARGE SCALE GENOMIC DNA]</scope>
    <source>
        <strain evidence="1">1408120.09</strain>
    </source>
</reference>
<keyword evidence="2" id="KW-1185">Reference proteome</keyword>
<evidence type="ECO:0000313" key="2">
    <source>
        <dbReference type="Proteomes" id="UP000323597"/>
    </source>
</evidence>
<dbReference type="EMBL" id="CM017641">
    <property type="protein sequence ID" value="TYJ28711.1"/>
    <property type="molecule type" value="Genomic_DNA"/>
</dbReference>
<name>A0A5D2YUA6_GOSMU</name>